<keyword evidence="1" id="KW-0678">Repressor</keyword>
<organism evidence="7 8">
    <name type="scientific">Methylocystis hirsuta</name>
    <dbReference type="NCBI Taxonomy" id="369798"/>
    <lineage>
        <taxon>Bacteria</taxon>
        <taxon>Pseudomonadati</taxon>
        <taxon>Pseudomonadota</taxon>
        <taxon>Alphaproteobacteria</taxon>
        <taxon>Hyphomicrobiales</taxon>
        <taxon>Methylocystaceae</taxon>
        <taxon>Methylocystis</taxon>
    </lineage>
</organism>
<evidence type="ECO:0000256" key="1">
    <source>
        <dbReference type="ARBA" id="ARBA00022491"/>
    </source>
</evidence>
<keyword evidence="3" id="KW-0805">Transcription regulation</keyword>
<dbReference type="InterPro" id="IPR010985">
    <property type="entry name" value="Ribbon_hlx_hlx"/>
</dbReference>
<dbReference type="AlphaFoldDB" id="A0A3M9XRB1"/>
<dbReference type="OrthoDB" id="6105455at2"/>
<dbReference type="InterPro" id="IPR014795">
    <property type="entry name" value="TacA_1-like"/>
</dbReference>
<evidence type="ECO:0000256" key="3">
    <source>
        <dbReference type="ARBA" id="ARBA00023015"/>
    </source>
</evidence>
<dbReference type="PANTHER" id="PTHR35401">
    <property type="entry name" value="COPG FAMILY HELIX-TURN-HELIX PROTEIN-RELATED-RELATED"/>
    <property type="match status" value="1"/>
</dbReference>
<dbReference type="SUPFAM" id="SSF47598">
    <property type="entry name" value="Ribbon-helix-helix"/>
    <property type="match status" value="1"/>
</dbReference>
<keyword evidence="4" id="KW-0238">DNA-binding</keyword>
<evidence type="ECO:0000256" key="6">
    <source>
        <dbReference type="ARBA" id="ARBA00049988"/>
    </source>
</evidence>
<comment type="similarity">
    <text evidence="6">Belongs to the TacA antitoxin family.</text>
</comment>
<evidence type="ECO:0000256" key="4">
    <source>
        <dbReference type="ARBA" id="ARBA00023125"/>
    </source>
</evidence>
<gene>
    <name evidence="7" type="ORF">D1O30_15725</name>
</gene>
<dbReference type="Pfam" id="PF08681">
    <property type="entry name" value="TacA1"/>
    <property type="match status" value="1"/>
</dbReference>
<name>A0A3M9XRB1_9HYPH</name>
<evidence type="ECO:0000313" key="7">
    <source>
        <dbReference type="EMBL" id="RNJ50819.1"/>
    </source>
</evidence>
<keyword evidence="8" id="KW-1185">Reference proteome</keyword>
<comment type="caution">
    <text evidence="7">The sequence shown here is derived from an EMBL/GenBank/DDBJ whole genome shotgun (WGS) entry which is preliminary data.</text>
</comment>
<dbReference type="PANTHER" id="PTHR35401:SF1">
    <property type="entry name" value="CYTOPLASMIC PROTEIN"/>
    <property type="match status" value="1"/>
</dbReference>
<dbReference type="Proteomes" id="UP000268623">
    <property type="component" value="Unassembled WGS sequence"/>
</dbReference>
<dbReference type="GO" id="GO:0003677">
    <property type="term" value="F:DNA binding"/>
    <property type="evidence" value="ECO:0007669"/>
    <property type="project" value="UniProtKB-KW"/>
</dbReference>
<proteinExistence type="inferred from homology"/>
<evidence type="ECO:0000256" key="2">
    <source>
        <dbReference type="ARBA" id="ARBA00022649"/>
    </source>
</evidence>
<dbReference type="Gene3D" id="1.20.5.780">
    <property type="entry name" value="Single helix bin"/>
    <property type="match status" value="1"/>
</dbReference>
<sequence>MTTRPRQSAEVNIHLRARARDKKLIDQAAELVGSNRSQFMIASALKEAKNILLDQSAIYADAKTFQKIMDWMDAEATPDEAAGMKRILQSKAPWQSD</sequence>
<evidence type="ECO:0000256" key="5">
    <source>
        <dbReference type="ARBA" id="ARBA00023163"/>
    </source>
</evidence>
<dbReference type="RefSeq" id="WP_123176730.1">
    <property type="nucleotide sequence ID" value="NZ_QWDD01000001.1"/>
</dbReference>
<reference evidence="7 8" key="1">
    <citation type="submission" date="2018-08" db="EMBL/GenBank/DDBJ databases">
        <title>Genome sequence of Methylocystis hirsuta CSC1, a methanotroph able to accumulate PHAs.</title>
        <authorList>
            <person name="Bordel S."/>
            <person name="Rodriguez E."/>
            <person name="Gancedo J."/>
            <person name="Munoz R."/>
        </authorList>
    </citation>
    <scope>NUCLEOTIDE SEQUENCE [LARGE SCALE GENOMIC DNA]</scope>
    <source>
        <strain evidence="7 8">CSC1</strain>
    </source>
</reference>
<accession>A0A3M9XRB1</accession>
<evidence type="ECO:0000313" key="8">
    <source>
        <dbReference type="Proteomes" id="UP000268623"/>
    </source>
</evidence>
<dbReference type="EMBL" id="QWDD01000001">
    <property type="protein sequence ID" value="RNJ50819.1"/>
    <property type="molecule type" value="Genomic_DNA"/>
</dbReference>
<protein>
    <submittedName>
        <fullName evidence="7">DUF1778 domain-containing protein</fullName>
    </submittedName>
</protein>
<keyword evidence="2" id="KW-1277">Toxin-antitoxin system</keyword>
<keyword evidence="5" id="KW-0804">Transcription</keyword>
<dbReference type="GO" id="GO:0006355">
    <property type="term" value="P:regulation of DNA-templated transcription"/>
    <property type="evidence" value="ECO:0007669"/>
    <property type="project" value="InterPro"/>
</dbReference>